<evidence type="ECO:0000259" key="6">
    <source>
        <dbReference type="SMART" id="SM00983"/>
    </source>
</evidence>
<evidence type="ECO:0000256" key="1">
    <source>
        <dbReference type="ARBA" id="ARBA00022679"/>
    </source>
</evidence>
<dbReference type="Gene3D" id="3.40.50.10240">
    <property type="entry name" value="Thiamin pyrophosphokinase, catalytic domain"/>
    <property type="match status" value="1"/>
</dbReference>
<dbReference type="Pfam" id="PF04265">
    <property type="entry name" value="TPK_B1_binding"/>
    <property type="match status" value="1"/>
</dbReference>
<dbReference type="AlphaFoldDB" id="V7HVY6"/>
<dbReference type="EC" id="2.7.6.2" evidence="5"/>
<dbReference type="GO" id="GO:0030975">
    <property type="term" value="F:thiamine binding"/>
    <property type="evidence" value="ECO:0007669"/>
    <property type="project" value="InterPro"/>
</dbReference>
<gene>
    <name evidence="7" type="ORF">LEQ_1042</name>
</gene>
<organism evidence="7 8">
    <name type="scientific">Ligilactobacillus equi DPC 6820</name>
    <dbReference type="NCBI Taxonomy" id="1392007"/>
    <lineage>
        <taxon>Bacteria</taxon>
        <taxon>Bacillati</taxon>
        <taxon>Bacillota</taxon>
        <taxon>Bacilli</taxon>
        <taxon>Lactobacillales</taxon>
        <taxon>Lactobacillaceae</taxon>
        <taxon>Ligilactobacillus</taxon>
    </lineage>
</organism>
<proteinExistence type="predicted"/>
<keyword evidence="8" id="KW-1185">Reference proteome</keyword>
<dbReference type="InterPro" id="IPR036759">
    <property type="entry name" value="TPK_catalytic_sf"/>
</dbReference>
<evidence type="ECO:0000256" key="2">
    <source>
        <dbReference type="ARBA" id="ARBA00022741"/>
    </source>
</evidence>
<accession>V7HVY6</accession>
<dbReference type="InterPro" id="IPR007371">
    <property type="entry name" value="TPK_catalytic"/>
</dbReference>
<dbReference type="GO" id="GO:0005524">
    <property type="term" value="F:ATP binding"/>
    <property type="evidence" value="ECO:0007669"/>
    <property type="project" value="UniProtKB-KW"/>
</dbReference>
<dbReference type="SUPFAM" id="SSF63999">
    <property type="entry name" value="Thiamin pyrophosphokinase, catalytic domain"/>
    <property type="match status" value="1"/>
</dbReference>
<keyword evidence="2" id="KW-0547">Nucleotide-binding</keyword>
<keyword evidence="3 7" id="KW-0418">Kinase</keyword>
<dbReference type="PANTHER" id="PTHR41299">
    <property type="entry name" value="THIAMINE PYROPHOSPHOKINASE"/>
    <property type="match status" value="1"/>
</dbReference>
<dbReference type="GO" id="GO:0009229">
    <property type="term" value="P:thiamine diphosphate biosynthetic process"/>
    <property type="evidence" value="ECO:0007669"/>
    <property type="project" value="InterPro"/>
</dbReference>
<dbReference type="GO" id="GO:0016301">
    <property type="term" value="F:kinase activity"/>
    <property type="evidence" value="ECO:0007669"/>
    <property type="project" value="UniProtKB-KW"/>
</dbReference>
<evidence type="ECO:0000313" key="8">
    <source>
        <dbReference type="Proteomes" id="UP000018559"/>
    </source>
</evidence>
<dbReference type="GO" id="GO:0006772">
    <property type="term" value="P:thiamine metabolic process"/>
    <property type="evidence" value="ECO:0007669"/>
    <property type="project" value="UniProtKB-UniRule"/>
</dbReference>
<evidence type="ECO:0000256" key="3">
    <source>
        <dbReference type="ARBA" id="ARBA00022777"/>
    </source>
</evidence>
<protein>
    <recommendedName>
        <fullName evidence="5">Thiamine diphosphokinase</fullName>
        <ecNumber evidence="5">2.7.6.2</ecNumber>
    </recommendedName>
</protein>
<dbReference type="Proteomes" id="UP000018559">
    <property type="component" value="Unassembled WGS sequence"/>
</dbReference>
<keyword evidence="4" id="KW-0067">ATP-binding</keyword>
<dbReference type="InterPro" id="IPR006282">
    <property type="entry name" value="Thi_PPkinase"/>
</dbReference>
<comment type="caution">
    <text evidence="7">The sequence shown here is derived from an EMBL/GenBank/DDBJ whole genome shotgun (WGS) entry which is preliminary data.</text>
</comment>
<sequence>MSLVLKIRERVYKRCVKERLKLKQINILVGGPKENLPQDFITRIQANPKAIWIGADYGAVRLAQLGCQMAAALGDFDSSTAEEVALVSRFSQTKLQRFKPEKDYTDTELILKRAYELYPDLDEVVIYGATGGRLDHLLANIFMATRPGLADLMPKVRLIDCQNTVTFYQPGSYTITKEADKKYLGFFLLTPVKALTLRKVKYPLQVVDFAYPVSLASNEFLDQTAHFAFESGMIAVIQSKD</sequence>
<reference evidence="7 8" key="1">
    <citation type="journal article" date="2014" name="Genome Announc.">
        <title>The Genome of the Predominant Equine Lactobacillus Species, Lactobacillus equi, Is Reflective of Its Lifestyle Adaptations to an Herbivorous Host.</title>
        <authorList>
            <person name="O'Donnell M.M."/>
            <person name="Harris H.M."/>
            <person name="O'Toole P.W."/>
            <person name="Ross R.P."/>
        </authorList>
    </citation>
    <scope>NUCLEOTIDE SEQUENCE [LARGE SCALE GENOMIC DNA]</scope>
    <source>
        <strain evidence="7 8">DPC 6820</strain>
    </source>
</reference>
<name>V7HVY6_9LACO</name>
<dbReference type="PANTHER" id="PTHR41299:SF1">
    <property type="entry name" value="THIAMINE PYROPHOSPHOKINASE"/>
    <property type="match status" value="1"/>
</dbReference>
<dbReference type="GO" id="GO:0004788">
    <property type="term" value="F:thiamine diphosphokinase activity"/>
    <property type="evidence" value="ECO:0007669"/>
    <property type="project" value="UniProtKB-UniRule"/>
</dbReference>
<dbReference type="Pfam" id="PF04263">
    <property type="entry name" value="TPK_catalytic"/>
    <property type="match status" value="1"/>
</dbReference>
<keyword evidence="1" id="KW-0808">Transferase</keyword>
<dbReference type="CDD" id="cd07995">
    <property type="entry name" value="TPK"/>
    <property type="match status" value="1"/>
</dbReference>
<dbReference type="NCBIfam" id="TIGR01378">
    <property type="entry name" value="thi_PPkinase"/>
    <property type="match status" value="1"/>
</dbReference>
<dbReference type="InterPro" id="IPR053149">
    <property type="entry name" value="TPK"/>
</dbReference>
<dbReference type="SMART" id="SM00983">
    <property type="entry name" value="TPK_B1_binding"/>
    <property type="match status" value="1"/>
</dbReference>
<evidence type="ECO:0000256" key="5">
    <source>
        <dbReference type="NCBIfam" id="TIGR01378"/>
    </source>
</evidence>
<dbReference type="PATRIC" id="fig|1392007.3.peg.1850"/>
<feature type="domain" description="Thiamin pyrophosphokinase thiamin-binding" evidence="6">
    <location>
        <begin position="171"/>
        <end position="235"/>
    </location>
</feature>
<dbReference type="EMBL" id="AWWH01000189">
    <property type="protein sequence ID" value="ETA73353.1"/>
    <property type="molecule type" value="Genomic_DNA"/>
</dbReference>
<evidence type="ECO:0000256" key="4">
    <source>
        <dbReference type="ARBA" id="ARBA00022840"/>
    </source>
</evidence>
<evidence type="ECO:0000313" key="7">
    <source>
        <dbReference type="EMBL" id="ETA73353.1"/>
    </source>
</evidence>
<dbReference type="InterPro" id="IPR007373">
    <property type="entry name" value="Thiamin_PyroPKinase_B1-bd"/>
</dbReference>